<dbReference type="AlphaFoldDB" id="A0A1E3B554"/>
<evidence type="ECO:0000259" key="2">
    <source>
        <dbReference type="Pfam" id="PF02826"/>
    </source>
</evidence>
<evidence type="ECO:0000313" key="4">
    <source>
        <dbReference type="Proteomes" id="UP000094569"/>
    </source>
</evidence>
<comment type="caution">
    <text evidence="3">The sequence shown here is derived from an EMBL/GenBank/DDBJ whole genome shotgun (WGS) entry which is preliminary data.</text>
</comment>
<keyword evidence="1" id="KW-0560">Oxidoreductase</keyword>
<dbReference type="InterPro" id="IPR006140">
    <property type="entry name" value="D-isomer_DH_NAD-bd"/>
</dbReference>
<dbReference type="OrthoDB" id="9991913at2759"/>
<dbReference type="EMBL" id="JXNT01000013">
    <property type="protein sequence ID" value="ODM16044.1"/>
    <property type="molecule type" value="Genomic_DNA"/>
</dbReference>
<dbReference type="PROSITE" id="PS00065">
    <property type="entry name" value="D_2_HYDROXYACID_DH_1"/>
    <property type="match status" value="1"/>
</dbReference>
<keyword evidence="4" id="KW-1185">Reference proteome</keyword>
<dbReference type="SUPFAM" id="SSF51735">
    <property type="entry name" value="NAD(P)-binding Rossmann-fold domains"/>
    <property type="match status" value="1"/>
</dbReference>
<dbReference type="GO" id="GO:0051287">
    <property type="term" value="F:NAD binding"/>
    <property type="evidence" value="ECO:0007669"/>
    <property type="project" value="InterPro"/>
</dbReference>
<accession>A0A1E3B554</accession>
<organism evidence="3 4">
    <name type="scientific">Aspergillus cristatus</name>
    <name type="common">Chinese Fuzhuan brick tea-fermentation fungus</name>
    <name type="synonym">Eurotium cristatum</name>
    <dbReference type="NCBI Taxonomy" id="573508"/>
    <lineage>
        <taxon>Eukaryota</taxon>
        <taxon>Fungi</taxon>
        <taxon>Dikarya</taxon>
        <taxon>Ascomycota</taxon>
        <taxon>Pezizomycotina</taxon>
        <taxon>Eurotiomycetes</taxon>
        <taxon>Eurotiomycetidae</taxon>
        <taxon>Eurotiales</taxon>
        <taxon>Aspergillaceae</taxon>
        <taxon>Aspergillus</taxon>
        <taxon>Aspergillus subgen. Aspergillus</taxon>
    </lineage>
</organism>
<proteinExistence type="predicted"/>
<dbReference type="Gene3D" id="3.40.50.720">
    <property type="entry name" value="NAD(P)-binding Rossmann-like Domain"/>
    <property type="match status" value="2"/>
</dbReference>
<dbReference type="VEuPathDB" id="FungiDB:SI65_08478"/>
<dbReference type="GO" id="GO:0005829">
    <property type="term" value="C:cytosol"/>
    <property type="evidence" value="ECO:0007669"/>
    <property type="project" value="TreeGrafter"/>
</dbReference>
<dbReference type="STRING" id="573508.A0A1E3B554"/>
<sequence>MLGALRQLNPSLKSLRAGNFKKGLDFGHNPQEKILGIFGMGRIGRAIKKHVEPFGIQTRYHNCSPISPEQAAGAEYVSSGKLLSKSDIISINIPLTANTKGLIGTKEIAQMKEGVVLVNTARGAIIDEAAMADALNSGRIASVDVYENEPVVNEKLVKNERALLVSYLGTHTVETLAKMESWAMENARRVVLGEKLLSTVPEQVNSQ</sequence>
<reference evidence="3 4" key="1">
    <citation type="journal article" date="2016" name="BMC Genomics">
        <title>Comparative genomic and transcriptomic analyses of the Fuzhuan brick tea-fermentation fungus Aspergillus cristatus.</title>
        <authorList>
            <person name="Ge Y."/>
            <person name="Wang Y."/>
            <person name="Liu Y."/>
            <person name="Tan Y."/>
            <person name="Ren X."/>
            <person name="Zhang X."/>
            <person name="Hyde K.D."/>
            <person name="Liu Y."/>
            <person name="Liu Z."/>
        </authorList>
    </citation>
    <scope>NUCLEOTIDE SEQUENCE [LARGE SCALE GENOMIC DNA]</scope>
    <source>
        <strain evidence="3 4">GZAAS20.1005</strain>
    </source>
</reference>
<dbReference type="InterPro" id="IPR029753">
    <property type="entry name" value="D-isomer_DH_CS"/>
</dbReference>
<dbReference type="PANTHER" id="PTHR10996">
    <property type="entry name" value="2-HYDROXYACID DEHYDROGENASE-RELATED"/>
    <property type="match status" value="1"/>
</dbReference>
<evidence type="ECO:0000313" key="3">
    <source>
        <dbReference type="EMBL" id="ODM16044.1"/>
    </source>
</evidence>
<evidence type="ECO:0000256" key="1">
    <source>
        <dbReference type="ARBA" id="ARBA00023002"/>
    </source>
</evidence>
<dbReference type="PANTHER" id="PTHR10996:SF269">
    <property type="entry name" value="HYPOTHETICAL D-ISOMER SPECIFIC 2-HYDROXYACID DEHYDROGENASE (EUROFUNG)"/>
    <property type="match status" value="1"/>
</dbReference>
<dbReference type="InterPro" id="IPR029752">
    <property type="entry name" value="D-isomer_DH_CS1"/>
</dbReference>
<protein>
    <recommendedName>
        <fullName evidence="2">D-isomer specific 2-hydroxyacid dehydrogenase NAD-binding domain-containing protein</fullName>
    </recommendedName>
</protein>
<feature type="domain" description="D-isomer specific 2-hydroxyacid dehydrogenase NAD-binding" evidence="2">
    <location>
        <begin position="1"/>
        <end position="169"/>
    </location>
</feature>
<name>A0A1E3B554_ASPCR</name>
<dbReference type="InterPro" id="IPR036291">
    <property type="entry name" value="NAD(P)-bd_dom_sf"/>
</dbReference>
<dbReference type="GO" id="GO:0030267">
    <property type="term" value="F:glyoxylate reductase (NADPH) activity"/>
    <property type="evidence" value="ECO:0007669"/>
    <property type="project" value="TreeGrafter"/>
</dbReference>
<dbReference type="Proteomes" id="UP000094569">
    <property type="component" value="Unassembled WGS sequence"/>
</dbReference>
<dbReference type="InterPro" id="IPR050223">
    <property type="entry name" value="D-isomer_2-hydroxyacid_DH"/>
</dbReference>
<gene>
    <name evidence="3" type="ORF">SI65_08478</name>
</gene>
<dbReference type="Pfam" id="PF02826">
    <property type="entry name" value="2-Hacid_dh_C"/>
    <property type="match status" value="1"/>
</dbReference>
<dbReference type="PROSITE" id="PS00670">
    <property type="entry name" value="D_2_HYDROXYACID_DH_2"/>
    <property type="match status" value="1"/>
</dbReference>
<dbReference type="GO" id="GO:0016618">
    <property type="term" value="F:hydroxypyruvate reductase [NAD(P)H] activity"/>
    <property type="evidence" value="ECO:0007669"/>
    <property type="project" value="TreeGrafter"/>
</dbReference>
<dbReference type="PROSITE" id="PS00671">
    <property type="entry name" value="D_2_HYDROXYACID_DH_3"/>
    <property type="match status" value="1"/>
</dbReference>